<feature type="binding site" evidence="10">
    <location>
        <position position="67"/>
    </location>
    <ligand>
        <name>ATP</name>
        <dbReference type="ChEBI" id="CHEBI:30616"/>
    </ligand>
</feature>
<comment type="catalytic activity">
    <reaction evidence="9">
        <text>L-seryl-[protein] + ATP = O-phospho-L-seryl-[protein] + ADP + H(+)</text>
        <dbReference type="Rhea" id="RHEA:17989"/>
        <dbReference type="Rhea" id="RHEA-COMP:9863"/>
        <dbReference type="Rhea" id="RHEA-COMP:11604"/>
        <dbReference type="ChEBI" id="CHEBI:15378"/>
        <dbReference type="ChEBI" id="CHEBI:29999"/>
        <dbReference type="ChEBI" id="CHEBI:30616"/>
        <dbReference type="ChEBI" id="CHEBI:83421"/>
        <dbReference type="ChEBI" id="CHEBI:456216"/>
        <dbReference type="EC" id="2.7.11.1"/>
    </reaction>
</comment>
<protein>
    <recommendedName>
        <fullName evidence="2">non-specific serine/threonine protein kinase</fullName>
        <ecNumber evidence="2">2.7.11.1</ecNumber>
    </recommendedName>
</protein>
<keyword evidence="7 10" id="KW-0067">ATP-binding</keyword>
<keyword evidence="6 13" id="KW-0418">Kinase</keyword>
<evidence type="ECO:0000256" key="10">
    <source>
        <dbReference type="PROSITE-ProRule" id="PRU10141"/>
    </source>
</evidence>
<dbReference type="GO" id="GO:0005524">
    <property type="term" value="F:ATP binding"/>
    <property type="evidence" value="ECO:0007669"/>
    <property type="project" value="UniProtKB-UniRule"/>
</dbReference>
<evidence type="ECO:0000313" key="13">
    <source>
        <dbReference type="EMBL" id="RKF82398.1"/>
    </source>
</evidence>
<evidence type="ECO:0000256" key="3">
    <source>
        <dbReference type="ARBA" id="ARBA00022527"/>
    </source>
</evidence>
<evidence type="ECO:0000256" key="9">
    <source>
        <dbReference type="ARBA" id="ARBA00048679"/>
    </source>
</evidence>
<reference evidence="13 14" key="1">
    <citation type="journal article" date="2018" name="BMC Genomics">
        <title>Comparative genome analyses reveal sequence features reflecting distinct modes of host-adaptation between dicot and monocot powdery mildew.</title>
        <authorList>
            <person name="Wu Y."/>
            <person name="Ma X."/>
            <person name="Pan Z."/>
            <person name="Kale S.D."/>
            <person name="Song Y."/>
            <person name="King H."/>
            <person name="Zhang Q."/>
            <person name="Presley C."/>
            <person name="Deng X."/>
            <person name="Wei C.I."/>
            <person name="Xiao S."/>
        </authorList>
    </citation>
    <scope>NUCLEOTIDE SEQUENCE [LARGE SCALE GENOMIC DNA]</scope>
    <source>
        <strain evidence="13">UMSG3</strain>
    </source>
</reference>
<evidence type="ECO:0000256" key="8">
    <source>
        <dbReference type="ARBA" id="ARBA00047899"/>
    </source>
</evidence>
<dbReference type="Proteomes" id="UP000283383">
    <property type="component" value="Unassembled WGS sequence"/>
</dbReference>
<dbReference type="GO" id="GO:0004674">
    <property type="term" value="F:protein serine/threonine kinase activity"/>
    <property type="evidence" value="ECO:0007669"/>
    <property type="project" value="UniProtKB-KW"/>
</dbReference>
<dbReference type="InterPro" id="IPR000719">
    <property type="entry name" value="Prot_kinase_dom"/>
</dbReference>
<dbReference type="GO" id="GO:0005737">
    <property type="term" value="C:cytoplasm"/>
    <property type="evidence" value="ECO:0007669"/>
    <property type="project" value="TreeGrafter"/>
</dbReference>
<evidence type="ECO:0000256" key="6">
    <source>
        <dbReference type="ARBA" id="ARBA00022777"/>
    </source>
</evidence>
<accession>A0A420J6J1</accession>
<feature type="domain" description="Protein kinase" evidence="12">
    <location>
        <begin position="38"/>
        <end position="304"/>
    </location>
</feature>
<dbReference type="InterPro" id="IPR008271">
    <property type="entry name" value="Ser/Thr_kinase_AS"/>
</dbReference>
<dbReference type="InterPro" id="IPR017441">
    <property type="entry name" value="Protein_kinase_ATP_BS"/>
</dbReference>
<sequence>MDQLETSPIKIKAVEDARQLQSKVNEQCKKDGKDPPPYGLEELIGKGSFGRVYKGKDMRSAAVVAIKIIDIDESDTQNPRNADSCSDVLKEIGALSILSETKAKNINYVIEALVIGQSMWLVTEYCSGGSVATLMKPTFPAGLQEKWIIPILREVAEALSYVHAAGIIHRDIKCANVLITELGGVQLCDFGIAGIIEGKVDKRSTIVGTPHWMAPELLTGSASYGKEIDIWAFGAMVFEIATGLPPNVANGIPYERLGTHLKQHVPRLEGGDYSTELCDLVAYCLEEDPKSRPVIEEVQKHSYIFNTTSEYPTSSLRALVASFKIWESRGGSRKSLFMQHGAQRLSSDDSTSSYEWNFSTTEFFDQEILDEFSTRDVYDAYGSAVLGFNQDTAKPQRNIRPTRRRAPPDSLSRLPAHPLEKIFDPNTLSNYDDNSRAQYGGAMVRQQQSDLPLRDNSAQIPIRDVLIDLGEHDAEIGSSSFTGLATIRADQKTCIDEDEYSPTSDIGRISNTDFVDIKKNRRTQDWKFPTLPISADVSRSPLADENEIPSACASGNSKRPSLIYRTTEPIGIHGGSLKSENEADRLSIQSLIDLDMSLPDPIKDFSRPSTAMSEVNSTSGEQMPTMNPFELERHQSVYHQKKEREPSLYVNDDEILSTSQTHPSRDQVDTPEVLASNSDGYETQVQMQTQCSHNKDTIDDAKSRDLPPPPLSPFNVSYIPDHPSRSSLIGTASAEEMKAEFSRILQEMTQKLDAFRDCYDTIKVPISATPDELPSPGLAKETGRRSFTE</sequence>
<evidence type="ECO:0000256" key="4">
    <source>
        <dbReference type="ARBA" id="ARBA00022679"/>
    </source>
</evidence>
<dbReference type="EC" id="2.7.11.1" evidence="2"/>
<evidence type="ECO:0000313" key="14">
    <source>
        <dbReference type="Proteomes" id="UP000283383"/>
    </source>
</evidence>
<dbReference type="PROSITE" id="PS50011">
    <property type="entry name" value="PROTEIN_KINASE_DOM"/>
    <property type="match status" value="1"/>
</dbReference>
<feature type="region of interest" description="Disordered" evidence="11">
    <location>
        <begin position="766"/>
        <end position="789"/>
    </location>
</feature>
<dbReference type="InterPro" id="IPR050629">
    <property type="entry name" value="STE20/SPS1-PAK"/>
</dbReference>
<dbReference type="EMBL" id="MCBQ01002543">
    <property type="protein sequence ID" value="RKF82398.1"/>
    <property type="molecule type" value="Genomic_DNA"/>
</dbReference>
<proteinExistence type="inferred from homology"/>
<gene>
    <name evidence="13" type="ORF">GcM3_025039</name>
</gene>
<comment type="caution">
    <text evidence="13">The sequence shown here is derived from an EMBL/GenBank/DDBJ whole genome shotgun (WGS) entry which is preliminary data.</text>
</comment>
<dbReference type="InterPro" id="IPR011009">
    <property type="entry name" value="Kinase-like_dom_sf"/>
</dbReference>
<dbReference type="SMART" id="SM00220">
    <property type="entry name" value="S_TKc"/>
    <property type="match status" value="1"/>
</dbReference>
<feature type="region of interest" description="Disordered" evidence="11">
    <location>
        <begin position="605"/>
        <end position="624"/>
    </location>
</feature>
<evidence type="ECO:0000256" key="7">
    <source>
        <dbReference type="ARBA" id="ARBA00022840"/>
    </source>
</evidence>
<dbReference type="Pfam" id="PF00069">
    <property type="entry name" value="Pkinase"/>
    <property type="match status" value="1"/>
</dbReference>
<keyword evidence="5 10" id="KW-0547">Nucleotide-binding</keyword>
<dbReference type="PROSITE" id="PS00108">
    <property type="entry name" value="PROTEIN_KINASE_ST"/>
    <property type="match status" value="1"/>
</dbReference>
<evidence type="ECO:0000256" key="5">
    <source>
        <dbReference type="ARBA" id="ARBA00022741"/>
    </source>
</evidence>
<evidence type="ECO:0000256" key="2">
    <source>
        <dbReference type="ARBA" id="ARBA00012513"/>
    </source>
</evidence>
<dbReference type="AlphaFoldDB" id="A0A420J6J1"/>
<dbReference type="Gene3D" id="1.10.510.10">
    <property type="entry name" value="Transferase(Phosphotransferase) domain 1"/>
    <property type="match status" value="1"/>
</dbReference>
<dbReference type="SUPFAM" id="SSF56112">
    <property type="entry name" value="Protein kinase-like (PK-like)"/>
    <property type="match status" value="1"/>
</dbReference>
<evidence type="ECO:0000259" key="12">
    <source>
        <dbReference type="PROSITE" id="PS50011"/>
    </source>
</evidence>
<evidence type="ECO:0000256" key="11">
    <source>
        <dbReference type="SAM" id="MobiDB-lite"/>
    </source>
</evidence>
<name>A0A420J6J1_9PEZI</name>
<organism evidence="13 14">
    <name type="scientific">Golovinomyces cichoracearum</name>
    <dbReference type="NCBI Taxonomy" id="62708"/>
    <lineage>
        <taxon>Eukaryota</taxon>
        <taxon>Fungi</taxon>
        <taxon>Dikarya</taxon>
        <taxon>Ascomycota</taxon>
        <taxon>Pezizomycotina</taxon>
        <taxon>Leotiomycetes</taxon>
        <taxon>Erysiphales</taxon>
        <taxon>Erysiphaceae</taxon>
        <taxon>Golovinomyces</taxon>
    </lineage>
</organism>
<dbReference type="FunFam" id="1.10.510.10:FF:000670">
    <property type="entry name" value="Serine/threonin protein kinase, putative"/>
    <property type="match status" value="1"/>
</dbReference>
<feature type="compositionally biased region" description="Polar residues" evidence="11">
    <location>
        <begin position="607"/>
        <end position="624"/>
    </location>
</feature>
<dbReference type="PANTHER" id="PTHR48012:SF10">
    <property type="entry name" value="FI20177P1"/>
    <property type="match status" value="1"/>
</dbReference>
<dbReference type="PROSITE" id="PS00107">
    <property type="entry name" value="PROTEIN_KINASE_ATP"/>
    <property type="match status" value="1"/>
</dbReference>
<dbReference type="STRING" id="62708.A0A420J6J1"/>
<feature type="region of interest" description="Disordered" evidence="11">
    <location>
        <begin position="396"/>
        <end position="416"/>
    </location>
</feature>
<dbReference type="PANTHER" id="PTHR48012">
    <property type="entry name" value="STERILE20-LIKE KINASE, ISOFORM B-RELATED"/>
    <property type="match status" value="1"/>
</dbReference>
<comment type="catalytic activity">
    <reaction evidence="8">
        <text>L-threonyl-[protein] + ATP = O-phospho-L-threonyl-[protein] + ADP + H(+)</text>
        <dbReference type="Rhea" id="RHEA:46608"/>
        <dbReference type="Rhea" id="RHEA-COMP:11060"/>
        <dbReference type="Rhea" id="RHEA-COMP:11605"/>
        <dbReference type="ChEBI" id="CHEBI:15378"/>
        <dbReference type="ChEBI" id="CHEBI:30013"/>
        <dbReference type="ChEBI" id="CHEBI:30616"/>
        <dbReference type="ChEBI" id="CHEBI:61977"/>
        <dbReference type="ChEBI" id="CHEBI:456216"/>
        <dbReference type="EC" id="2.7.11.1"/>
    </reaction>
</comment>
<comment type="similarity">
    <text evidence="1">Belongs to the protein kinase superfamily. STE Ser/Thr protein kinase family. STE20 subfamily.</text>
</comment>
<keyword evidence="14" id="KW-1185">Reference proteome</keyword>
<evidence type="ECO:0000256" key="1">
    <source>
        <dbReference type="ARBA" id="ARBA00008874"/>
    </source>
</evidence>
<keyword evidence="4" id="KW-0808">Transferase</keyword>
<keyword evidence="3" id="KW-0723">Serine/threonine-protein kinase</keyword>